<reference evidence="2" key="1">
    <citation type="journal article" date="2019" name="Int. J. Syst. Evol. Microbiol.">
        <title>The Global Catalogue of Microorganisms (GCM) 10K type strain sequencing project: providing services to taxonomists for standard genome sequencing and annotation.</title>
        <authorList>
            <consortium name="The Broad Institute Genomics Platform"/>
            <consortium name="The Broad Institute Genome Sequencing Center for Infectious Disease"/>
            <person name="Wu L."/>
            <person name="Ma J."/>
        </authorList>
    </citation>
    <scope>NUCLEOTIDE SEQUENCE [LARGE SCALE GENOMIC DNA]</scope>
    <source>
        <strain evidence="2">CGMCC 1.16275</strain>
    </source>
</reference>
<gene>
    <name evidence="1" type="ORF">ACFQPS_07965</name>
</gene>
<sequence>MTQRLSAALAAETAQPVVRPVLLALFDFAGGAVRAWSGVGDLVWEGQSWVGVGSFGAVGPIEETTEVRATGARFQLSGVPSGLLNEVVGVSVQGRRARLWLAFMAEDWGGFIEAPVLLFDGRMDMVEVTDGGRIATIALAAENRLRDLERPRLRRYTSQDQQSDYPGDLGFDFVPELQELEIRWGAPAT</sequence>
<dbReference type="Proteomes" id="UP001596456">
    <property type="component" value="Unassembled WGS sequence"/>
</dbReference>
<name>A0ABW2KUU1_9PROT</name>
<dbReference type="RefSeq" id="WP_377357952.1">
    <property type="nucleotide sequence ID" value="NZ_JBHTCM010000009.1"/>
</dbReference>
<protein>
    <submittedName>
        <fullName evidence="1">Uncharacterized protein</fullName>
    </submittedName>
</protein>
<organism evidence="1 2">
    <name type="scientific">Rhodocista pekingensis</name>
    <dbReference type="NCBI Taxonomy" id="201185"/>
    <lineage>
        <taxon>Bacteria</taxon>
        <taxon>Pseudomonadati</taxon>
        <taxon>Pseudomonadota</taxon>
        <taxon>Alphaproteobacteria</taxon>
        <taxon>Rhodospirillales</taxon>
        <taxon>Azospirillaceae</taxon>
        <taxon>Rhodocista</taxon>
    </lineage>
</organism>
<comment type="caution">
    <text evidence="1">The sequence shown here is derived from an EMBL/GenBank/DDBJ whole genome shotgun (WGS) entry which is preliminary data.</text>
</comment>
<dbReference type="EMBL" id="JBHTCM010000009">
    <property type="protein sequence ID" value="MFC7333095.1"/>
    <property type="molecule type" value="Genomic_DNA"/>
</dbReference>
<accession>A0ABW2KUU1</accession>
<evidence type="ECO:0000313" key="1">
    <source>
        <dbReference type="EMBL" id="MFC7333095.1"/>
    </source>
</evidence>
<evidence type="ECO:0000313" key="2">
    <source>
        <dbReference type="Proteomes" id="UP001596456"/>
    </source>
</evidence>
<keyword evidence="2" id="KW-1185">Reference proteome</keyword>
<proteinExistence type="predicted"/>